<keyword evidence="1" id="KW-1133">Transmembrane helix</keyword>
<dbReference type="EMBL" id="JBHUDO010000001">
    <property type="protein sequence ID" value="MFD1644688.1"/>
    <property type="molecule type" value="Genomic_DNA"/>
</dbReference>
<keyword evidence="3" id="KW-1185">Reference proteome</keyword>
<keyword evidence="1" id="KW-0812">Transmembrane</keyword>
<sequence>MSGDAAGEPSYLGNLLFLVGSFFASALVAAAVTEVVVTWTGLGRGLPVAILTGVVFVVVFIGLLGFYDRHYLGE</sequence>
<evidence type="ECO:0000313" key="2">
    <source>
        <dbReference type="EMBL" id="MFD1644688.1"/>
    </source>
</evidence>
<dbReference type="AlphaFoldDB" id="A0ABD6DGS6"/>
<comment type="caution">
    <text evidence="2">The sequence shown here is derived from an EMBL/GenBank/DDBJ whole genome shotgun (WGS) entry which is preliminary data.</text>
</comment>
<dbReference type="RefSeq" id="WP_256399946.1">
    <property type="nucleotide sequence ID" value="NZ_JANHJR010000002.1"/>
</dbReference>
<evidence type="ECO:0000256" key="1">
    <source>
        <dbReference type="SAM" id="Phobius"/>
    </source>
</evidence>
<feature type="transmembrane region" description="Helical" evidence="1">
    <location>
        <begin position="12"/>
        <end position="33"/>
    </location>
</feature>
<keyword evidence="1" id="KW-0472">Membrane</keyword>
<proteinExistence type="predicted"/>
<evidence type="ECO:0000313" key="3">
    <source>
        <dbReference type="Proteomes" id="UP001597034"/>
    </source>
</evidence>
<organism evidence="2 3">
    <name type="scientific">Haloarchaeobius litoreus</name>
    <dbReference type="NCBI Taxonomy" id="755306"/>
    <lineage>
        <taxon>Archaea</taxon>
        <taxon>Methanobacteriati</taxon>
        <taxon>Methanobacteriota</taxon>
        <taxon>Stenosarchaea group</taxon>
        <taxon>Halobacteria</taxon>
        <taxon>Halobacteriales</taxon>
        <taxon>Halorubellaceae</taxon>
        <taxon>Haloarchaeobius</taxon>
    </lineage>
</organism>
<feature type="transmembrane region" description="Helical" evidence="1">
    <location>
        <begin position="45"/>
        <end position="67"/>
    </location>
</feature>
<accession>A0ABD6DGS6</accession>
<name>A0ABD6DGS6_9EURY</name>
<protein>
    <submittedName>
        <fullName evidence="2">Uncharacterized protein</fullName>
    </submittedName>
</protein>
<gene>
    <name evidence="2" type="ORF">ACFSBL_03240</name>
</gene>
<dbReference type="Proteomes" id="UP001597034">
    <property type="component" value="Unassembled WGS sequence"/>
</dbReference>
<reference evidence="2 3" key="1">
    <citation type="journal article" date="2019" name="Int. J. Syst. Evol. Microbiol.">
        <title>The Global Catalogue of Microorganisms (GCM) 10K type strain sequencing project: providing services to taxonomists for standard genome sequencing and annotation.</title>
        <authorList>
            <consortium name="The Broad Institute Genomics Platform"/>
            <consortium name="The Broad Institute Genome Sequencing Center for Infectious Disease"/>
            <person name="Wu L."/>
            <person name="Ma J."/>
        </authorList>
    </citation>
    <scope>NUCLEOTIDE SEQUENCE [LARGE SCALE GENOMIC DNA]</scope>
    <source>
        <strain evidence="2 3">CGMCC 1.10390</strain>
    </source>
</reference>